<dbReference type="InterPro" id="IPR029050">
    <property type="entry name" value="Immunoprotect_excell_Ig-like"/>
</dbReference>
<evidence type="ECO:0000313" key="5">
    <source>
        <dbReference type="Proteomes" id="UP000051378"/>
    </source>
</evidence>
<evidence type="ECO:0000256" key="2">
    <source>
        <dbReference type="SAM" id="SignalP"/>
    </source>
</evidence>
<dbReference type="PROSITE" id="PS51257">
    <property type="entry name" value="PROKAR_LIPOPROTEIN"/>
    <property type="match status" value="1"/>
</dbReference>
<feature type="chain" id="PRO_5006416174" description="DUF5067 domain-containing protein" evidence="2">
    <location>
        <begin position="24"/>
        <end position="171"/>
    </location>
</feature>
<comment type="caution">
    <text evidence="4">The sequence shown here is derived from an EMBL/GenBank/DDBJ whole genome shotgun (WGS) entry which is preliminary data.</text>
</comment>
<evidence type="ECO:0000313" key="4">
    <source>
        <dbReference type="EMBL" id="KRN04056.1"/>
    </source>
</evidence>
<evidence type="ECO:0000259" key="3">
    <source>
        <dbReference type="Pfam" id="PF16729"/>
    </source>
</evidence>
<dbReference type="Gene3D" id="2.60.40.1240">
    <property type="match status" value="1"/>
</dbReference>
<dbReference type="Proteomes" id="UP000051378">
    <property type="component" value="Unassembled WGS sequence"/>
</dbReference>
<dbReference type="PATRIC" id="fig|1423744.4.peg.603"/>
<dbReference type="EMBL" id="AYZL01000019">
    <property type="protein sequence ID" value="KRN04056.1"/>
    <property type="molecule type" value="Genomic_DNA"/>
</dbReference>
<dbReference type="STRING" id="1423744.FC86_GL000586"/>
<sequence>MKKSLAGLILSGALLLAGCSANNNSTHTNSQSDVSKDNEVTYQDNVANTKRMRVEITDHKVINPGEKGNEEGVIPIMVFWYTATNKTDQGLTPSDIWGLLFTAYQGNTTPLEGQDVEESIRIGHPLAPIEQNHSAQNMTALKLYDKTAPFKLVIEDKLTNQKLGEQEFPIK</sequence>
<name>A0A0R2DIY4_9LACO</name>
<feature type="signal peptide" evidence="2">
    <location>
        <begin position="1"/>
        <end position="23"/>
    </location>
</feature>
<feature type="domain" description="DUF5067" evidence="3">
    <location>
        <begin position="30"/>
        <end position="152"/>
    </location>
</feature>
<dbReference type="RefSeq" id="WP_056974802.1">
    <property type="nucleotide sequence ID" value="NZ_AYZL01000019.1"/>
</dbReference>
<dbReference type="AlphaFoldDB" id="A0A0R2DIY4"/>
<organism evidence="4 5">
    <name type="scientific">Holzapfeliella floricola DSM 23037 = JCM 16512</name>
    <dbReference type="NCBI Taxonomy" id="1423744"/>
    <lineage>
        <taxon>Bacteria</taxon>
        <taxon>Bacillati</taxon>
        <taxon>Bacillota</taxon>
        <taxon>Bacilli</taxon>
        <taxon>Lactobacillales</taxon>
        <taxon>Lactobacillaceae</taxon>
        <taxon>Holzapfeliella</taxon>
    </lineage>
</organism>
<proteinExistence type="predicted"/>
<dbReference type="Pfam" id="PF16729">
    <property type="entry name" value="DUF5067"/>
    <property type="match status" value="1"/>
</dbReference>
<keyword evidence="5" id="KW-1185">Reference proteome</keyword>
<accession>A0A0R2DIY4</accession>
<keyword evidence="1 2" id="KW-0732">Signal</keyword>
<dbReference type="InterPro" id="IPR031989">
    <property type="entry name" value="DUF5067"/>
</dbReference>
<reference evidence="4 5" key="1">
    <citation type="journal article" date="2015" name="Genome Announc.">
        <title>Expanding the biotechnology potential of lactobacilli through comparative genomics of 213 strains and associated genera.</title>
        <authorList>
            <person name="Sun Z."/>
            <person name="Harris H.M."/>
            <person name="McCann A."/>
            <person name="Guo C."/>
            <person name="Argimon S."/>
            <person name="Zhang W."/>
            <person name="Yang X."/>
            <person name="Jeffery I.B."/>
            <person name="Cooney J.C."/>
            <person name="Kagawa T.F."/>
            <person name="Liu W."/>
            <person name="Song Y."/>
            <person name="Salvetti E."/>
            <person name="Wrobel A."/>
            <person name="Rasinkangas P."/>
            <person name="Parkhill J."/>
            <person name="Rea M.C."/>
            <person name="O'Sullivan O."/>
            <person name="Ritari J."/>
            <person name="Douillard F.P."/>
            <person name="Paul Ross R."/>
            <person name="Yang R."/>
            <person name="Briner A.E."/>
            <person name="Felis G.E."/>
            <person name="de Vos W.M."/>
            <person name="Barrangou R."/>
            <person name="Klaenhammer T.R."/>
            <person name="Caufield P.W."/>
            <person name="Cui Y."/>
            <person name="Zhang H."/>
            <person name="O'Toole P.W."/>
        </authorList>
    </citation>
    <scope>NUCLEOTIDE SEQUENCE [LARGE SCALE GENOMIC DNA]</scope>
    <source>
        <strain evidence="4 5">DSM 23037</strain>
    </source>
</reference>
<dbReference type="OrthoDB" id="2190227at2"/>
<protein>
    <recommendedName>
        <fullName evidence="3">DUF5067 domain-containing protein</fullName>
    </recommendedName>
</protein>
<evidence type="ECO:0000256" key="1">
    <source>
        <dbReference type="ARBA" id="ARBA00022729"/>
    </source>
</evidence>
<gene>
    <name evidence="4" type="ORF">FC86_GL000586</name>
</gene>